<evidence type="ECO:0000259" key="1">
    <source>
        <dbReference type="Pfam" id="PF01331"/>
    </source>
</evidence>
<dbReference type="OrthoDB" id="200924at2759"/>
<dbReference type="GO" id="GO:0005524">
    <property type="term" value="F:ATP binding"/>
    <property type="evidence" value="ECO:0007669"/>
    <property type="project" value="InterPro"/>
</dbReference>
<gene>
    <name evidence="2" type="ORF">INT43_002672</name>
</gene>
<proteinExistence type="predicted"/>
<dbReference type="PANTHER" id="PTHR10367">
    <property type="entry name" value="MRNA-CAPPING ENZYME"/>
    <property type="match status" value="1"/>
</dbReference>
<name>A0A8H7UPG2_MORIS</name>
<dbReference type="PANTHER" id="PTHR10367:SF17">
    <property type="entry name" value="MRNA-CAPPING ENZYME"/>
    <property type="match status" value="1"/>
</dbReference>
<dbReference type="AlphaFoldDB" id="A0A8H7UPG2"/>
<dbReference type="GO" id="GO:0006370">
    <property type="term" value="P:7-methylguanosine mRNA capping"/>
    <property type="evidence" value="ECO:0007669"/>
    <property type="project" value="InterPro"/>
</dbReference>
<sequence length="203" mass="23118">MASLQQTGLTPNAQSVAAAHSTHDILNDSIAKRVDPIYSKTLQSRVQELLKIHHDGFPGSQPVSFEAKHLIDLQREDYFVCEKSDGIRYLMFATHTPKGPATFLLDRNRSWFFIPHLLFPLRGKDNEYHNETLMDGELVMDIDENKVKQNAAFSDIRPNGCQQPIRDSTYIQLTFRDVATRSHSTLACSKNNSAIQVRQRLIH</sequence>
<evidence type="ECO:0000313" key="2">
    <source>
        <dbReference type="EMBL" id="KAG2186234.1"/>
    </source>
</evidence>
<organism evidence="2 3">
    <name type="scientific">Mortierella isabellina</name>
    <name type="common">Filamentous fungus</name>
    <name type="synonym">Umbelopsis isabellina</name>
    <dbReference type="NCBI Taxonomy" id="91625"/>
    <lineage>
        <taxon>Eukaryota</taxon>
        <taxon>Fungi</taxon>
        <taxon>Fungi incertae sedis</taxon>
        <taxon>Mucoromycota</taxon>
        <taxon>Mucoromycotina</taxon>
        <taxon>Umbelopsidomycetes</taxon>
        <taxon>Umbelopsidales</taxon>
        <taxon>Umbelopsidaceae</taxon>
        <taxon>Umbelopsis</taxon>
    </lineage>
</organism>
<dbReference type="Gene3D" id="3.30.470.30">
    <property type="entry name" value="DNA ligase/mRNA capping enzyme"/>
    <property type="match status" value="1"/>
</dbReference>
<feature type="domain" description="mRNA capping enzyme adenylation" evidence="1">
    <location>
        <begin position="61"/>
        <end position="149"/>
    </location>
</feature>
<dbReference type="CDD" id="cd07895">
    <property type="entry name" value="Adenylation_mRNA_capping"/>
    <property type="match status" value="1"/>
</dbReference>
<accession>A0A8H7UPG2</accession>
<dbReference type="SUPFAM" id="SSF56091">
    <property type="entry name" value="DNA ligase/mRNA capping enzyme, catalytic domain"/>
    <property type="match status" value="1"/>
</dbReference>
<keyword evidence="3" id="KW-1185">Reference proteome</keyword>
<dbReference type="Pfam" id="PF01331">
    <property type="entry name" value="mRNA_cap_enzyme"/>
    <property type="match status" value="1"/>
</dbReference>
<dbReference type="Proteomes" id="UP000654370">
    <property type="component" value="Unassembled WGS sequence"/>
</dbReference>
<comment type="caution">
    <text evidence="2">The sequence shown here is derived from an EMBL/GenBank/DDBJ whole genome shotgun (WGS) entry which is preliminary data.</text>
</comment>
<protein>
    <recommendedName>
        <fullName evidence="1">mRNA capping enzyme adenylation domain-containing protein</fullName>
    </recommendedName>
</protein>
<reference evidence="2" key="1">
    <citation type="submission" date="2020-12" db="EMBL/GenBank/DDBJ databases">
        <title>Metabolic potential, ecology and presence of endohyphal bacteria is reflected in genomic diversity of Mucoromycotina.</title>
        <authorList>
            <person name="Muszewska A."/>
            <person name="Okrasinska A."/>
            <person name="Steczkiewicz K."/>
            <person name="Drgas O."/>
            <person name="Orlowska M."/>
            <person name="Perlinska-Lenart U."/>
            <person name="Aleksandrzak-Piekarczyk T."/>
            <person name="Szatraj K."/>
            <person name="Zielenkiewicz U."/>
            <person name="Pilsyk S."/>
            <person name="Malc E."/>
            <person name="Mieczkowski P."/>
            <person name="Kruszewska J.S."/>
            <person name="Biernat P."/>
            <person name="Pawlowska J."/>
        </authorList>
    </citation>
    <scope>NUCLEOTIDE SEQUENCE</scope>
    <source>
        <strain evidence="2">WA0000067209</strain>
    </source>
</reference>
<dbReference type="EMBL" id="JAEPQZ010000001">
    <property type="protein sequence ID" value="KAG2186234.1"/>
    <property type="molecule type" value="Genomic_DNA"/>
</dbReference>
<dbReference type="InterPro" id="IPR001339">
    <property type="entry name" value="mRNA_cap_enzyme_adenylation"/>
</dbReference>
<evidence type="ECO:0000313" key="3">
    <source>
        <dbReference type="Proteomes" id="UP000654370"/>
    </source>
</evidence>
<dbReference type="InterPro" id="IPR051029">
    <property type="entry name" value="mRNA_Capping_Enz/RNA_Phosphat"/>
</dbReference>
<dbReference type="GO" id="GO:0004484">
    <property type="term" value="F:mRNA guanylyltransferase activity"/>
    <property type="evidence" value="ECO:0007669"/>
    <property type="project" value="InterPro"/>
</dbReference>